<dbReference type="EMBL" id="KQ964245">
    <property type="protein sequence ID" value="KXJ96709.1"/>
    <property type="molecule type" value="Genomic_DNA"/>
</dbReference>
<evidence type="ECO:0000313" key="2">
    <source>
        <dbReference type="Proteomes" id="UP000070501"/>
    </source>
</evidence>
<evidence type="ECO:0000313" key="1">
    <source>
        <dbReference type="EMBL" id="KXJ96709.1"/>
    </source>
</evidence>
<accession>A0A136JHS1</accession>
<organism evidence="1 2">
    <name type="scientific">Microdochium bolleyi</name>
    <dbReference type="NCBI Taxonomy" id="196109"/>
    <lineage>
        <taxon>Eukaryota</taxon>
        <taxon>Fungi</taxon>
        <taxon>Dikarya</taxon>
        <taxon>Ascomycota</taxon>
        <taxon>Pezizomycotina</taxon>
        <taxon>Sordariomycetes</taxon>
        <taxon>Xylariomycetidae</taxon>
        <taxon>Xylariales</taxon>
        <taxon>Microdochiaceae</taxon>
        <taxon>Microdochium</taxon>
    </lineage>
</organism>
<sequence length="134" mass="13705">MRPSTCDKLIDINNVPVVVKYMRKEAKVVVALLAYLSSCGSSSVRGLRGTAPVEAQKAEDTADSTAAMSGSYASFTLPSVLGLASPGTNALLSCSAVALCPSCMGGKPPPVADCGVRDMFSTAADSVDEPLLFG</sequence>
<dbReference type="Proteomes" id="UP000070501">
    <property type="component" value="Unassembled WGS sequence"/>
</dbReference>
<protein>
    <submittedName>
        <fullName evidence="1">Uncharacterized protein</fullName>
    </submittedName>
</protein>
<name>A0A136JHS1_9PEZI</name>
<dbReference type="InParanoid" id="A0A136JHS1"/>
<gene>
    <name evidence="1" type="ORF">Micbo1qcDRAFT_155321</name>
</gene>
<reference evidence="2" key="1">
    <citation type="submission" date="2016-02" db="EMBL/GenBank/DDBJ databases">
        <title>Draft genome sequence of Microdochium bolleyi, a fungal endophyte of beachgrass.</title>
        <authorList>
            <consortium name="DOE Joint Genome Institute"/>
            <person name="David A.S."/>
            <person name="May G."/>
            <person name="Haridas S."/>
            <person name="Lim J."/>
            <person name="Wang M."/>
            <person name="Labutti K."/>
            <person name="Lipzen A."/>
            <person name="Barry K."/>
            <person name="Grigoriev I.V."/>
        </authorList>
    </citation>
    <scope>NUCLEOTIDE SEQUENCE [LARGE SCALE GENOMIC DNA]</scope>
    <source>
        <strain evidence="2">J235TASD1</strain>
    </source>
</reference>
<feature type="non-terminal residue" evidence="1">
    <location>
        <position position="134"/>
    </location>
</feature>
<keyword evidence="2" id="KW-1185">Reference proteome</keyword>
<proteinExistence type="predicted"/>
<dbReference type="AlphaFoldDB" id="A0A136JHS1"/>